<dbReference type="Proteomes" id="UP000321886">
    <property type="component" value="Unassembled WGS sequence"/>
</dbReference>
<comment type="caution">
    <text evidence="1">The sequence shown here is derived from an EMBL/GenBank/DDBJ whole genome shotgun (WGS) entry which is preliminary data.</text>
</comment>
<accession>A0A511WYH4</accession>
<evidence type="ECO:0000313" key="1">
    <source>
        <dbReference type="EMBL" id="GEN55521.1"/>
    </source>
</evidence>
<name>A0A511WYH4_9BACI</name>
<proteinExistence type="predicted"/>
<keyword evidence="2" id="KW-1185">Reference proteome</keyword>
<dbReference type="RefSeq" id="WP_167506277.1">
    <property type="nucleotide sequence ID" value="NZ_BJYD01000043.1"/>
</dbReference>
<gene>
    <name evidence="1" type="ORF">HFA01_37830</name>
</gene>
<sequence>MKIYSVNDRTKARDKLQKRVRRNLFKANAVIYELKQAIKEDEKEIKELKKKYKQ</sequence>
<protein>
    <submittedName>
        <fullName evidence="1">Uncharacterized protein</fullName>
    </submittedName>
</protein>
<dbReference type="AlphaFoldDB" id="A0A511WYH4"/>
<dbReference type="EMBL" id="BJYD01000043">
    <property type="protein sequence ID" value="GEN55521.1"/>
    <property type="molecule type" value="Genomic_DNA"/>
</dbReference>
<reference evidence="1 2" key="1">
    <citation type="submission" date="2019-07" db="EMBL/GenBank/DDBJ databases">
        <title>Whole genome shotgun sequence of Halobacillus faecis NBRC 103569.</title>
        <authorList>
            <person name="Hosoyama A."/>
            <person name="Uohara A."/>
            <person name="Ohji S."/>
            <person name="Ichikawa N."/>
        </authorList>
    </citation>
    <scope>NUCLEOTIDE SEQUENCE [LARGE SCALE GENOMIC DNA]</scope>
    <source>
        <strain evidence="1 2">NBRC 103569</strain>
    </source>
</reference>
<evidence type="ECO:0000313" key="2">
    <source>
        <dbReference type="Proteomes" id="UP000321886"/>
    </source>
</evidence>
<organism evidence="1 2">
    <name type="scientific">Halobacillus faecis</name>
    <dbReference type="NCBI Taxonomy" id="360184"/>
    <lineage>
        <taxon>Bacteria</taxon>
        <taxon>Bacillati</taxon>
        <taxon>Bacillota</taxon>
        <taxon>Bacilli</taxon>
        <taxon>Bacillales</taxon>
        <taxon>Bacillaceae</taxon>
        <taxon>Halobacillus</taxon>
    </lineage>
</organism>